<keyword evidence="1" id="KW-1133">Transmembrane helix</keyword>
<reference evidence="3" key="1">
    <citation type="submission" date="2021-02" db="EMBL/GenBank/DDBJ databases">
        <authorList>
            <person name="Nowell W R."/>
        </authorList>
    </citation>
    <scope>NUCLEOTIDE SEQUENCE</scope>
</reference>
<name>A0A814RXY5_9BILA</name>
<feature type="signal peptide" evidence="2">
    <location>
        <begin position="1"/>
        <end position="17"/>
    </location>
</feature>
<evidence type="ECO:0000256" key="2">
    <source>
        <dbReference type="SAM" id="SignalP"/>
    </source>
</evidence>
<evidence type="ECO:0000313" key="3">
    <source>
        <dbReference type="EMBL" id="CAF1140502.1"/>
    </source>
</evidence>
<feature type="transmembrane region" description="Helical" evidence="1">
    <location>
        <begin position="550"/>
        <end position="570"/>
    </location>
</feature>
<keyword evidence="1" id="KW-0472">Membrane</keyword>
<feature type="chain" id="PRO_5032931485" description="Transmembrane protein" evidence="2">
    <location>
        <begin position="18"/>
        <end position="911"/>
    </location>
</feature>
<keyword evidence="1" id="KW-0812">Transmembrane</keyword>
<comment type="caution">
    <text evidence="3">The sequence shown here is derived from an EMBL/GenBank/DDBJ whole genome shotgun (WGS) entry which is preliminary data.</text>
</comment>
<evidence type="ECO:0000256" key="1">
    <source>
        <dbReference type="SAM" id="Phobius"/>
    </source>
</evidence>
<proteinExistence type="predicted"/>
<dbReference type="EMBL" id="CAJNOE010000312">
    <property type="protein sequence ID" value="CAF1140502.1"/>
    <property type="molecule type" value="Genomic_DNA"/>
</dbReference>
<gene>
    <name evidence="3" type="ORF">IZO911_LOCUS25197</name>
</gene>
<accession>A0A814RXY5</accession>
<evidence type="ECO:0000313" key="4">
    <source>
        <dbReference type="Proteomes" id="UP000663860"/>
    </source>
</evidence>
<organism evidence="3 4">
    <name type="scientific">Adineta steineri</name>
    <dbReference type="NCBI Taxonomy" id="433720"/>
    <lineage>
        <taxon>Eukaryota</taxon>
        <taxon>Metazoa</taxon>
        <taxon>Spiralia</taxon>
        <taxon>Gnathifera</taxon>
        <taxon>Rotifera</taxon>
        <taxon>Eurotatoria</taxon>
        <taxon>Bdelloidea</taxon>
        <taxon>Adinetida</taxon>
        <taxon>Adinetidae</taxon>
        <taxon>Adineta</taxon>
    </lineage>
</organism>
<dbReference type="AlphaFoldDB" id="A0A814RXY5"/>
<protein>
    <recommendedName>
        <fullName evidence="5">Transmembrane protein</fullName>
    </recommendedName>
</protein>
<keyword evidence="2" id="KW-0732">Signal</keyword>
<feature type="transmembrane region" description="Helical" evidence="1">
    <location>
        <begin position="501"/>
        <end position="520"/>
    </location>
</feature>
<feature type="transmembrane region" description="Helical" evidence="1">
    <location>
        <begin position="823"/>
        <end position="844"/>
    </location>
</feature>
<evidence type="ECO:0008006" key="5">
    <source>
        <dbReference type="Google" id="ProtNLM"/>
    </source>
</evidence>
<dbReference type="Proteomes" id="UP000663860">
    <property type="component" value="Unassembled WGS sequence"/>
</dbReference>
<sequence>MLLVMVTFLLLLQVDLASFYTMTPSDYDLYGIKVAMNDHLMVSVDNLNTVWYAVPVILNNSWQSTIYFNVTTCDFVYSVVVPTSNISSFIYNCIDIQGNNVIGFFTDTNNTFTFSLVNEQIVSNYSTQDNFIIDIDGEDTGVYGFADDFIFYYELNSTFELTIWPNNLNISPRAVDIGANMDYAIIVGYCQTASPVIALECGFIVQLNGSLACPISANELSIDNNIQFPYSDPRTNHHITYSRNYSAQTVLSVSIAWRTRRILIGIPALNLVLLYSFDDPQNLNGSRQNGMGFMGFGKSVAWLNDQGEKAVIMANYYIYSTYQWISSTVHIYDIQSDGFSDSTQPILIYPNSQQVVFPWINPSFLRLVSSPSGHVTIFDMLGNPAIIYSAPANTYPNTNSNFYASILVPCIPGTYRNYSGIELCFPCPNGTYSSNCLPCTLENSFCPVGAVEEISYTVFKSIEQDQEYPESPESTVFDDLLMQNMFSFDTRSTHCILVSPITWVFVVITFGIIIAIGMTIHETFGPTSHRIRDWAKHVLRKVDLIGEGQLWIGGLVSAAVVVLIVTAYVFSSQYLHRYPIELVKGDSSFACDVAINNAKFSTTTQIIPNTRSSKDIQVVFDMLNSQSFTLNIDFIQTAITCNDSLMVQRSVGYTFKNLTILSCQTTHNDSILSLAVLLPSHSVNIQLILPGVKTIGAIRLGLNGSSAVSADRRYTLMELNFASTFISSSLDQVLASSTLFSLQLTQIINRTAPLDNGGSDIYGAIWSSSFIVDTDELFSEETRYTLFKRTFTNITINIAESIFYVSNVQEPIARQTEIIFHNFLFTIVVLELFGLLFLVIKLLLLPVFNSIYKRVNYIWNRNRVDVIKRNLTKVVVYKSTPPTTNKPTPIRKLSRRWSSVISTGTIFRKQQ</sequence>